<comment type="catalytic activity">
    <reaction evidence="15 20">
        <text>1D-myo-inositol 1,4,5-trisphosphate + 2 ATP = 1D-myo-inositol 1,3,4,5,6-pentakisphosphate + 2 ADP + 2 H(+)</text>
        <dbReference type="Rhea" id="RHEA:32359"/>
        <dbReference type="ChEBI" id="CHEBI:15378"/>
        <dbReference type="ChEBI" id="CHEBI:30616"/>
        <dbReference type="ChEBI" id="CHEBI:57733"/>
        <dbReference type="ChEBI" id="CHEBI:203600"/>
        <dbReference type="ChEBI" id="CHEBI:456216"/>
        <dbReference type="EC" id="2.7.1.151"/>
    </reaction>
</comment>
<dbReference type="GO" id="GO:0030145">
    <property type="term" value="F:manganese ion binding"/>
    <property type="evidence" value="ECO:0007669"/>
    <property type="project" value="InterPro"/>
</dbReference>
<keyword evidence="9 20" id="KW-0547">Nucleotide-binding</keyword>
<dbReference type="InterPro" id="IPR038286">
    <property type="entry name" value="IPK_sf"/>
</dbReference>
<feature type="binding site" evidence="18">
    <location>
        <position position="503"/>
    </location>
    <ligand>
        <name>Mn(2+)</name>
        <dbReference type="ChEBI" id="CHEBI:29035"/>
    </ligand>
</feature>
<keyword evidence="8" id="KW-0732">Signal</keyword>
<comment type="function">
    <text evidence="20">Inositol phosphate kinase with a broad substrate specificity.</text>
</comment>
<keyword evidence="13" id="KW-0325">Glycoprotein</keyword>
<dbReference type="EC" id="2.7.1.140" evidence="20"/>
<dbReference type="GO" id="GO:0005737">
    <property type="term" value="C:cytoplasm"/>
    <property type="evidence" value="ECO:0007669"/>
    <property type="project" value="TreeGrafter"/>
</dbReference>
<comment type="subcellular location">
    <subcellularLocation>
        <location evidence="1">Secreted</location>
        <location evidence="1">Extracellular space</location>
        <location evidence="1">Apoplast</location>
    </subcellularLocation>
</comment>
<evidence type="ECO:0000256" key="9">
    <source>
        <dbReference type="ARBA" id="ARBA00022741"/>
    </source>
</evidence>
<dbReference type="InterPro" id="IPR019780">
    <property type="entry name" value="Germin_Mn-BS"/>
</dbReference>
<evidence type="ECO:0000256" key="5">
    <source>
        <dbReference type="ARBA" id="ARBA00022525"/>
    </source>
</evidence>
<feature type="domain" description="Cupin type-1" evidence="21">
    <location>
        <begin position="455"/>
        <end position="587"/>
    </location>
</feature>
<evidence type="ECO:0000256" key="12">
    <source>
        <dbReference type="ARBA" id="ARBA00023157"/>
    </source>
</evidence>
<dbReference type="PANTHER" id="PTHR12400:SF51">
    <property type="entry name" value="INOSITOL POLYPHOSPHATE MULTIKINASE"/>
    <property type="match status" value="1"/>
</dbReference>
<dbReference type="SMART" id="SM00835">
    <property type="entry name" value="Cupin_1"/>
    <property type="match status" value="1"/>
</dbReference>
<feature type="binding site" evidence="18">
    <location>
        <position position="510"/>
    </location>
    <ligand>
        <name>Mn(2+)</name>
        <dbReference type="ChEBI" id="CHEBI:29035"/>
    </ligand>
</feature>
<dbReference type="AlphaFoldDB" id="A0A6N2KVX0"/>
<dbReference type="PRINTS" id="PR00325">
    <property type="entry name" value="GERMIN"/>
</dbReference>
<dbReference type="GO" id="GO:0051765">
    <property type="term" value="F:inositol tetrakisphosphate kinase activity"/>
    <property type="evidence" value="ECO:0007669"/>
    <property type="project" value="TreeGrafter"/>
</dbReference>
<dbReference type="PANTHER" id="PTHR12400">
    <property type="entry name" value="INOSITOL POLYPHOSPHATE KINASE"/>
    <property type="match status" value="1"/>
</dbReference>
<dbReference type="FunFam" id="2.60.120.10:FF:000025">
    <property type="entry name" value="germin-like protein subfamily 2 member 1"/>
    <property type="match status" value="1"/>
</dbReference>
<evidence type="ECO:0000256" key="6">
    <source>
        <dbReference type="ARBA" id="ARBA00022679"/>
    </source>
</evidence>
<name>A0A6N2KVX0_SALVM</name>
<feature type="binding site" evidence="18">
    <location>
        <position position="548"/>
    </location>
    <ligand>
        <name>Mn(2+)</name>
        <dbReference type="ChEBI" id="CHEBI:29035"/>
    </ligand>
</feature>
<feature type="binding site" evidence="17">
    <location>
        <position position="505"/>
    </location>
    <ligand>
        <name>oxalate</name>
        <dbReference type="ChEBI" id="CHEBI:30623"/>
    </ligand>
</feature>
<evidence type="ECO:0000256" key="20">
    <source>
        <dbReference type="RuleBase" id="RU363090"/>
    </source>
</evidence>
<dbReference type="GO" id="GO:2000280">
    <property type="term" value="P:regulation of root development"/>
    <property type="evidence" value="ECO:0007669"/>
    <property type="project" value="UniProtKB-ARBA"/>
</dbReference>
<keyword evidence="11 20" id="KW-0067">ATP-binding</keyword>
<dbReference type="GO" id="GO:0048046">
    <property type="term" value="C:apoplast"/>
    <property type="evidence" value="ECO:0007669"/>
    <property type="project" value="UniProtKB-SubCell"/>
</dbReference>
<comment type="catalytic activity">
    <reaction evidence="16 20">
        <text>1D-myo-inositol 1,3,4,6-tetrakisphosphate + ATP = 1D-myo-inositol 1,3,4,5,6-pentakisphosphate + ADP + H(+)</text>
        <dbReference type="Rhea" id="RHEA:12717"/>
        <dbReference type="ChEBI" id="CHEBI:15378"/>
        <dbReference type="ChEBI" id="CHEBI:30616"/>
        <dbReference type="ChEBI" id="CHEBI:57660"/>
        <dbReference type="ChEBI" id="CHEBI:57733"/>
        <dbReference type="ChEBI" id="CHEBI:456216"/>
        <dbReference type="EC" id="2.7.1.140"/>
    </reaction>
</comment>
<dbReference type="GO" id="GO:0005524">
    <property type="term" value="F:ATP binding"/>
    <property type="evidence" value="ECO:0007669"/>
    <property type="project" value="UniProtKB-KW"/>
</dbReference>
<dbReference type="GO" id="GO:0008440">
    <property type="term" value="F:inositol-1,4,5-trisphosphate 3-kinase activity"/>
    <property type="evidence" value="ECO:0007669"/>
    <property type="project" value="TreeGrafter"/>
</dbReference>
<evidence type="ECO:0000256" key="13">
    <source>
        <dbReference type="ARBA" id="ARBA00023180"/>
    </source>
</evidence>
<dbReference type="SUPFAM" id="SSF56104">
    <property type="entry name" value="SAICAR synthase-like"/>
    <property type="match status" value="1"/>
</dbReference>
<reference evidence="22" key="1">
    <citation type="submission" date="2019-03" db="EMBL/GenBank/DDBJ databases">
        <authorList>
            <person name="Mank J."/>
            <person name="Almeida P."/>
        </authorList>
    </citation>
    <scope>NUCLEOTIDE SEQUENCE</scope>
    <source>
        <strain evidence="22">78183</strain>
    </source>
</reference>
<keyword evidence="10 20" id="KW-0418">Kinase</keyword>
<evidence type="ECO:0000259" key="21">
    <source>
        <dbReference type="SMART" id="SM00835"/>
    </source>
</evidence>
<keyword evidence="12 19" id="KW-1015">Disulfide bond</keyword>
<keyword evidence="4" id="KW-0052">Apoplast</keyword>
<dbReference type="InterPro" id="IPR014710">
    <property type="entry name" value="RmlC-like_jellyroll"/>
</dbReference>
<gene>
    <name evidence="22" type="ORF">SVIM_LOCUS141236</name>
</gene>
<dbReference type="InterPro" id="IPR011051">
    <property type="entry name" value="RmlC_Cupin_sf"/>
</dbReference>
<organism evidence="22">
    <name type="scientific">Salix viminalis</name>
    <name type="common">Common osier</name>
    <name type="synonym">Basket willow</name>
    <dbReference type="NCBI Taxonomy" id="40686"/>
    <lineage>
        <taxon>Eukaryota</taxon>
        <taxon>Viridiplantae</taxon>
        <taxon>Streptophyta</taxon>
        <taxon>Embryophyta</taxon>
        <taxon>Tracheophyta</taxon>
        <taxon>Spermatophyta</taxon>
        <taxon>Magnoliopsida</taxon>
        <taxon>eudicotyledons</taxon>
        <taxon>Gunneridae</taxon>
        <taxon>Pentapetalae</taxon>
        <taxon>rosids</taxon>
        <taxon>fabids</taxon>
        <taxon>Malpighiales</taxon>
        <taxon>Salicaceae</taxon>
        <taxon>Saliceae</taxon>
        <taxon>Salix</taxon>
    </lineage>
</organism>
<evidence type="ECO:0000256" key="7">
    <source>
        <dbReference type="ARBA" id="ARBA00022723"/>
    </source>
</evidence>
<dbReference type="PROSITE" id="PS00725">
    <property type="entry name" value="GERMIN"/>
    <property type="match status" value="1"/>
</dbReference>
<dbReference type="Gene3D" id="3.30.470.160">
    <property type="entry name" value="Inositol polyphosphate kinase"/>
    <property type="match status" value="1"/>
</dbReference>
<accession>A0A6N2KVX0</accession>
<protein>
    <recommendedName>
        <fullName evidence="20">Inositol polyphosphate multikinase</fullName>
        <ecNumber evidence="20">2.7.1.140</ecNumber>
        <ecNumber evidence="20">2.7.1.151</ecNumber>
    </recommendedName>
</protein>
<evidence type="ECO:0000256" key="11">
    <source>
        <dbReference type="ARBA" id="ARBA00022840"/>
    </source>
</evidence>
<keyword evidence="5" id="KW-0964">Secreted</keyword>
<evidence type="ECO:0000256" key="3">
    <source>
        <dbReference type="ARBA" id="ARBA00007456"/>
    </source>
</evidence>
<evidence type="ECO:0000256" key="14">
    <source>
        <dbReference type="ARBA" id="ARBA00023211"/>
    </source>
</evidence>
<dbReference type="SUPFAM" id="SSF51182">
    <property type="entry name" value="RmlC-like cupins"/>
    <property type="match status" value="1"/>
</dbReference>
<evidence type="ECO:0000256" key="8">
    <source>
        <dbReference type="ARBA" id="ARBA00022729"/>
    </source>
</evidence>
<dbReference type="EMBL" id="CAADRP010000780">
    <property type="protein sequence ID" value="VFU32373.1"/>
    <property type="molecule type" value="Genomic_DNA"/>
</dbReference>
<evidence type="ECO:0000256" key="17">
    <source>
        <dbReference type="PIRSR" id="PIRSR601929-1"/>
    </source>
</evidence>
<evidence type="ECO:0000313" key="22">
    <source>
        <dbReference type="EMBL" id="VFU32373.1"/>
    </source>
</evidence>
<comment type="similarity">
    <text evidence="3">Belongs to the germin family.</text>
</comment>
<dbReference type="GO" id="GO:0032958">
    <property type="term" value="P:inositol phosphate biosynthetic process"/>
    <property type="evidence" value="ECO:0007669"/>
    <property type="project" value="InterPro"/>
</dbReference>
<evidence type="ECO:0000256" key="10">
    <source>
        <dbReference type="ARBA" id="ARBA00022777"/>
    </source>
</evidence>
<feature type="binding site" evidence="18">
    <location>
        <position position="505"/>
    </location>
    <ligand>
        <name>Mn(2+)</name>
        <dbReference type="ChEBI" id="CHEBI:29035"/>
    </ligand>
</feature>
<dbReference type="Pfam" id="PF03770">
    <property type="entry name" value="IPK"/>
    <property type="match status" value="1"/>
</dbReference>
<dbReference type="Pfam" id="PF00190">
    <property type="entry name" value="Cupin_1"/>
    <property type="match status" value="1"/>
</dbReference>
<dbReference type="GO" id="GO:0009506">
    <property type="term" value="C:plasmodesma"/>
    <property type="evidence" value="ECO:0007669"/>
    <property type="project" value="UniProtKB-ARBA"/>
</dbReference>
<dbReference type="InterPro" id="IPR001929">
    <property type="entry name" value="Germin"/>
</dbReference>
<dbReference type="GO" id="GO:0010497">
    <property type="term" value="P:plasmodesmata-mediated intercellular transport"/>
    <property type="evidence" value="ECO:0007669"/>
    <property type="project" value="UniProtKB-ARBA"/>
</dbReference>
<feature type="disulfide bond" evidence="19">
    <location>
        <begin position="424"/>
        <end position="441"/>
    </location>
</feature>
<evidence type="ECO:0000256" key="18">
    <source>
        <dbReference type="PIRSR" id="PIRSR601929-2"/>
    </source>
</evidence>
<comment type="similarity">
    <text evidence="2 20">Belongs to the inositol phosphokinase (IPK) family.</text>
</comment>
<keyword evidence="6 20" id="KW-0808">Transferase</keyword>
<dbReference type="EC" id="2.7.1.151" evidence="20"/>
<keyword evidence="7 17" id="KW-0479">Metal-binding</keyword>
<dbReference type="GO" id="GO:0005634">
    <property type="term" value="C:nucleus"/>
    <property type="evidence" value="ECO:0007669"/>
    <property type="project" value="TreeGrafter"/>
</dbReference>
<proteinExistence type="inferred from homology"/>
<evidence type="ECO:0000256" key="15">
    <source>
        <dbReference type="ARBA" id="ARBA00036164"/>
    </source>
</evidence>
<evidence type="ECO:0000256" key="16">
    <source>
        <dbReference type="ARBA" id="ARBA00036525"/>
    </source>
</evidence>
<dbReference type="InterPro" id="IPR006045">
    <property type="entry name" value="Cupin_1"/>
</dbReference>
<feature type="binding site" evidence="17">
    <location>
        <position position="510"/>
    </location>
    <ligand>
        <name>oxalate</name>
        <dbReference type="ChEBI" id="CHEBI:30623"/>
    </ligand>
</feature>
<dbReference type="InterPro" id="IPR005522">
    <property type="entry name" value="IPK"/>
</dbReference>
<evidence type="ECO:0000256" key="2">
    <source>
        <dbReference type="ARBA" id="ARBA00007374"/>
    </source>
</evidence>
<evidence type="ECO:0000256" key="19">
    <source>
        <dbReference type="PIRSR" id="PIRSR601929-3"/>
    </source>
</evidence>
<sequence>MHAPDFLEHKPRDPDSIQPQFLFPLNWTRSLLDKELTLSLTTFSIQHRFVFYSKVPDHQVAGHQAGHGHPGPLIDDSGRFYKPLQDDDRGAIEAAFYTSFSSNTRVPDHIRRFFPASDGSGQWPHLVLEDVVSGLSHPSVMDVKIGSRTWYPEASEDYIQRCFMKDRKTSSLDLGFRISGLQLYGSEESGLWKPDRKLVQHLSADEVRVVLKKFVSSNSPIDPNLNPDCSFASSVYGGSSGILAQLLELKSWFEDQTIYHLNSCSVLMVYDKKKELKGESSDAIVKLIDFAHVTEGNGIIDHNFVGGLCSLIKFISDILTSPDECTTKACLQNSDNNNEEILTGQKIHSIIAVHVIMLFQVMGRKIICLKRKQRAWKEMAMATTELSQFAQVAIKILRLWVAFSRTTLLSCNGKKESDNLQDTCPTATTGKQAFFINGFPCKNPNSVVASDFKSSKLSHPGDTHNFLRSSLTLDMAADFPGLNTLGLSIARTDLEVDGLTVPHSHPRASEILFVSTGLVIAGFFDTQKKLFLRTLKQEKFCVPQGLLHFIINYGDEAAVIFSVLNSQNPGVAKIVDATFESDEEMMDKLARKMKSAAGMELEEDGIQNVSLTEFNHVHTQ</sequence>
<dbReference type="CDD" id="cd02241">
    <property type="entry name" value="cupin_OxOx"/>
    <property type="match status" value="1"/>
</dbReference>
<keyword evidence="14 17" id="KW-0464">Manganese</keyword>
<evidence type="ECO:0000256" key="1">
    <source>
        <dbReference type="ARBA" id="ARBA00004271"/>
    </source>
</evidence>
<dbReference type="Gene3D" id="2.60.120.10">
    <property type="entry name" value="Jelly Rolls"/>
    <property type="match status" value="1"/>
</dbReference>
<evidence type="ECO:0000256" key="4">
    <source>
        <dbReference type="ARBA" id="ARBA00022523"/>
    </source>
</evidence>